<protein>
    <submittedName>
        <fullName evidence="2">Uncharacterized protein</fullName>
    </submittedName>
</protein>
<evidence type="ECO:0000313" key="2">
    <source>
        <dbReference type="EMBL" id="RUS84789.1"/>
    </source>
</evidence>
<dbReference type="EMBL" id="RQTK01000193">
    <property type="protein sequence ID" value="RUS84789.1"/>
    <property type="molecule type" value="Genomic_DNA"/>
</dbReference>
<feature type="compositionally biased region" description="Low complexity" evidence="1">
    <location>
        <begin position="133"/>
        <end position="152"/>
    </location>
</feature>
<feature type="compositionally biased region" description="Acidic residues" evidence="1">
    <location>
        <begin position="401"/>
        <end position="425"/>
    </location>
</feature>
<feature type="region of interest" description="Disordered" evidence="1">
    <location>
        <begin position="116"/>
        <end position="207"/>
    </location>
</feature>
<feature type="compositionally biased region" description="Low complexity" evidence="1">
    <location>
        <begin position="165"/>
        <end position="179"/>
    </location>
</feature>
<feature type="compositionally biased region" description="Acidic residues" evidence="1">
    <location>
        <begin position="484"/>
        <end position="501"/>
    </location>
</feature>
<feature type="region of interest" description="Disordered" evidence="1">
    <location>
        <begin position="381"/>
        <end position="515"/>
    </location>
</feature>
<organism evidence="2 3">
    <name type="scientific">Elysia chlorotica</name>
    <name type="common">Eastern emerald elysia</name>
    <name type="synonym">Sea slug</name>
    <dbReference type="NCBI Taxonomy" id="188477"/>
    <lineage>
        <taxon>Eukaryota</taxon>
        <taxon>Metazoa</taxon>
        <taxon>Spiralia</taxon>
        <taxon>Lophotrochozoa</taxon>
        <taxon>Mollusca</taxon>
        <taxon>Gastropoda</taxon>
        <taxon>Heterobranchia</taxon>
        <taxon>Euthyneura</taxon>
        <taxon>Panpulmonata</taxon>
        <taxon>Sacoglossa</taxon>
        <taxon>Placobranchoidea</taxon>
        <taxon>Plakobranchidae</taxon>
        <taxon>Elysia</taxon>
    </lineage>
</organism>
<sequence>MTIKEICSPEPLNNEGKGPQVCDPCDTENIQSNFDLYADLDDLDPWSDDQSFSGELSKPVVNQQIKVNPTQSPCGENQKLVSSKVGITSKSSVNDVEILTGSSNVSQRAESVFHNYKSDQNHVRSIHKDDPSDSLSSKGKAALSATTSSNKVGKSKPSKLKLGNKKNLSSSDDSTTNSKPAIPTVVKATDNPPLKSTNQCPQNKQSKIRFNLRVPDFSDSDDDIVFLDKIKPSKVPSSDLKLSESSKTILAAKPQRKGNTFAARYNRVNPLNSPSQNSPACQIKFSPAKSSCSTPLRPHYSTSRTSSLCKDDIHALTPIRVSPEKNNKETRSALQGDWLSKKKKSPTLVEKNDSYHIDEAFPELDEDDLDDFEESVSFQEASKVAAPTVVQKKKQKKPGFIEEEAEVSGDQASSDEDDVEADDYDLSFIDNHSETQGPDMHSMYLKSVKNPVPGGRYKLKFNTGGQRREDIYSQAPEESQGLSEYEEDSFCVGSNEEESEMESPPKKLKKQKIKSKKLKQVSGKRVIRMLESSSEGEEDLPAMPMTQEFHTSYSRKTALLSSDEEMDGFKRKKKKIRIEDDTQILAGGSPILGYDELSQNKVQSKENFTLLKDS</sequence>
<feature type="compositionally biased region" description="Basic residues" evidence="1">
    <location>
        <begin position="506"/>
        <end position="515"/>
    </location>
</feature>
<feature type="region of interest" description="Disordered" evidence="1">
    <location>
        <begin position="287"/>
        <end position="307"/>
    </location>
</feature>
<feature type="non-terminal residue" evidence="2">
    <location>
        <position position="614"/>
    </location>
</feature>
<name>A0A433TT58_ELYCH</name>
<dbReference type="OrthoDB" id="6160095at2759"/>
<feature type="compositionally biased region" description="Basic and acidic residues" evidence="1">
    <location>
        <begin position="322"/>
        <end position="331"/>
    </location>
</feature>
<gene>
    <name evidence="2" type="ORF">EGW08_007473</name>
</gene>
<feature type="region of interest" description="Disordered" evidence="1">
    <location>
        <begin position="319"/>
        <end position="351"/>
    </location>
</feature>
<evidence type="ECO:0000313" key="3">
    <source>
        <dbReference type="Proteomes" id="UP000271974"/>
    </source>
</evidence>
<reference evidence="2 3" key="1">
    <citation type="submission" date="2019-01" db="EMBL/GenBank/DDBJ databases">
        <title>A draft genome assembly of the solar-powered sea slug Elysia chlorotica.</title>
        <authorList>
            <person name="Cai H."/>
            <person name="Li Q."/>
            <person name="Fang X."/>
            <person name="Li J."/>
            <person name="Curtis N.E."/>
            <person name="Altenburger A."/>
            <person name="Shibata T."/>
            <person name="Feng M."/>
            <person name="Maeda T."/>
            <person name="Schwartz J.A."/>
            <person name="Shigenobu S."/>
            <person name="Lundholm N."/>
            <person name="Nishiyama T."/>
            <person name="Yang H."/>
            <person name="Hasebe M."/>
            <person name="Li S."/>
            <person name="Pierce S.K."/>
            <person name="Wang J."/>
        </authorList>
    </citation>
    <scope>NUCLEOTIDE SEQUENCE [LARGE SCALE GENOMIC DNA]</scope>
    <source>
        <strain evidence="2">EC2010</strain>
        <tissue evidence="2">Whole organism of an adult</tissue>
    </source>
</reference>
<feature type="compositionally biased region" description="Basic residues" evidence="1">
    <location>
        <begin position="153"/>
        <end position="164"/>
    </location>
</feature>
<dbReference type="STRING" id="188477.A0A433TT58"/>
<feature type="compositionally biased region" description="Basic and acidic residues" evidence="1">
    <location>
        <begin position="116"/>
        <end position="131"/>
    </location>
</feature>
<feature type="region of interest" description="Disordered" evidence="1">
    <location>
        <begin position="1"/>
        <end position="24"/>
    </location>
</feature>
<keyword evidence="3" id="KW-1185">Reference proteome</keyword>
<dbReference type="AlphaFoldDB" id="A0A433TT58"/>
<feature type="compositionally biased region" description="Polar residues" evidence="1">
    <location>
        <begin position="194"/>
        <end position="205"/>
    </location>
</feature>
<comment type="caution">
    <text evidence="2">The sequence shown here is derived from an EMBL/GenBank/DDBJ whole genome shotgun (WGS) entry which is preliminary data.</text>
</comment>
<accession>A0A433TT58</accession>
<feature type="compositionally biased region" description="Polar residues" evidence="1">
    <location>
        <begin position="288"/>
        <end position="307"/>
    </location>
</feature>
<dbReference type="Proteomes" id="UP000271974">
    <property type="component" value="Unassembled WGS sequence"/>
</dbReference>
<evidence type="ECO:0000256" key="1">
    <source>
        <dbReference type="SAM" id="MobiDB-lite"/>
    </source>
</evidence>
<proteinExistence type="predicted"/>